<evidence type="ECO:0000256" key="1">
    <source>
        <dbReference type="SAM" id="Phobius"/>
    </source>
</evidence>
<gene>
    <name evidence="3" type="primary">X975_19593</name>
    <name evidence="3" type="ORF">CEXT_134711</name>
</gene>
<sequence length="332" mass="36884">MQLGKPSGGILEGTSTALGDYDECLDIKYERITGEYCLLEIKPPGTVVEAMKDYQVNKGRTNHSMANTKSRTELDIDGAIMDPKRSGSPTNFLDFFKSSYQSRSCDISTRICLPSSCTKEGIQSILELAAGDFDIPIEVAHCEHKSSFHLTPHQTLIITFLVFFVVLVMLGTFISIIRTYHDESPQSPSIKAENSNTETQKVSEKSFLQKLEVLSRLSLCQNTRKLLNYDSEEDATDVVRGIKVLTVIFAIFAHTYALPHPLHLYRFRNTLNFTKFIDEVLFGAVANSSVGVDTFFFLAMIAIQILVGSLFFLLPTVGSGPSLARICGRTPE</sequence>
<feature type="transmembrane region" description="Helical" evidence="1">
    <location>
        <begin position="238"/>
        <end position="258"/>
    </location>
</feature>
<evidence type="ECO:0000313" key="4">
    <source>
        <dbReference type="Proteomes" id="UP001054945"/>
    </source>
</evidence>
<evidence type="ECO:0000313" key="3">
    <source>
        <dbReference type="EMBL" id="GIY84832.1"/>
    </source>
</evidence>
<reference evidence="3 4" key="1">
    <citation type="submission" date="2021-06" db="EMBL/GenBank/DDBJ databases">
        <title>Caerostris extrusa draft genome.</title>
        <authorList>
            <person name="Kono N."/>
            <person name="Arakawa K."/>
        </authorList>
    </citation>
    <scope>NUCLEOTIDE SEQUENCE [LARGE SCALE GENOMIC DNA]</scope>
</reference>
<protein>
    <submittedName>
        <fullName evidence="3">Nose resistant to fluoxetine protein 6</fullName>
    </submittedName>
</protein>
<dbReference type="PANTHER" id="PTHR11161">
    <property type="entry name" value="O-ACYLTRANSFERASE"/>
    <property type="match status" value="1"/>
</dbReference>
<dbReference type="Proteomes" id="UP001054945">
    <property type="component" value="Unassembled WGS sequence"/>
</dbReference>
<keyword evidence="4" id="KW-1185">Reference proteome</keyword>
<dbReference type="InterPro" id="IPR006621">
    <property type="entry name" value="Nose-resist-to-fluoxetine_N"/>
</dbReference>
<dbReference type="AlphaFoldDB" id="A0AAV4WPS6"/>
<name>A0AAV4WPS6_CAEEX</name>
<dbReference type="Pfam" id="PF20146">
    <property type="entry name" value="NRF"/>
    <property type="match status" value="1"/>
</dbReference>
<feature type="transmembrane region" description="Helical" evidence="1">
    <location>
        <begin position="295"/>
        <end position="314"/>
    </location>
</feature>
<accession>A0AAV4WPS6</accession>
<dbReference type="PANTHER" id="PTHR11161:SF0">
    <property type="entry name" value="O-ACYLTRANSFERASE LIKE PROTEIN"/>
    <property type="match status" value="1"/>
</dbReference>
<proteinExistence type="predicted"/>
<keyword evidence="1" id="KW-0812">Transmembrane</keyword>
<dbReference type="InterPro" id="IPR052728">
    <property type="entry name" value="O2_lipid_transport_reg"/>
</dbReference>
<evidence type="ECO:0000259" key="2">
    <source>
        <dbReference type="Pfam" id="PF20146"/>
    </source>
</evidence>
<dbReference type="EMBL" id="BPLR01016575">
    <property type="protein sequence ID" value="GIY84832.1"/>
    <property type="molecule type" value="Genomic_DNA"/>
</dbReference>
<keyword evidence="1" id="KW-1133">Transmembrane helix</keyword>
<feature type="transmembrane region" description="Helical" evidence="1">
    <location>
        <begin position="155"/>
        <end position="177"/>
    </location>
</feature>
<keyword evidence="1" id="KW-0472">Membrane</keyword>
<comment type="caution">
    <text evidence="3">The sequence shown here is derived from an EMBL/GenBank/DDBJ whole genome shotgun (WGS) entry which is preliminary data.</text>
</comment>
<organism evidence="3 4">
    <name type="scientific">Caerostris extrusa</name>
    <name type="common">Bark spider</name>
    <name type="synonym">Caerostris bankana</name>
    <dbReference type="NCBI Taxonomy" id="172846"/>
    <lineage>
        <taxon>Eukaryota</taxon>
        <taxon>Metazoa</taxon>
        <taxon>Ecdysozoa</taxon>
        <taxon>Arthropoda</taxon>
        <taxon>Chelicerata</taxon>
        <taxon>Arachnida</taxon>
        <taxon>Araneae</taxon>
        <taxon>Araneomorphae</taxon>
        <taxon>Entelegynae</taxon>
        <taxon>Araneoidea</taxon>
        <taxon>Araneidae</taxon>
        <taxon>Caerostris</taxon>
    </lineage>
</organism>
<feature type="domain" description="Nose resistant-to-fluoxetine protein N-terminal" evidence="2">
    <location>
        <begin position="4"/>
        <end position="126"/>
    </location>
</feature>